<dbReference type="AlphaFoldDB" id="A0A918DDN7"/>
<dbReference type="EMBL" id="BMLP01000008">
    <property type="protein sequence ID" value="GGO37223.1"/>
    <property type="molecule type" value="Genomic_DNA"/>
</dbReference>
<proteinExistence type="predicted"/>
<dbReference type="Proteomes" id="UP000598196">
    <property type="component" value="Unassembled WGS sequence"/>
</dbReference>
<comment type="caution">
    <text evidence="1">The sequence shown here is derived from an EMBL/GenBank/DDBJ whole genome shotgun (WGS) entry which is preliminary data.</text>
</comment>
<evidence type="ECO:0000313" key="2">
    <source>
        <dbReference type="Proteomes" id="UP000598196"/>
    </source>
</evidence>
<evidence type="ECO:0000313" key="1">
    <source>
        <dbReference type="EMBL" id="GGO37223.1"/>
    </source>
</evidence>
<name>A0A918DDN7_9RHOB</name>
<sequence length="321" mass="36576">MHALRGSAMMPPVLTPGYCARMPIDRSKAPLAALTMVHEEDFFLERWVSYWRRFLPDDAIYVLNHGGNADVARIAAGCNVIRLPYDRLKKSVNQRRWQILSQHASALTGFYHWVACNDVDEMVVLDPAISTDLVGYLMQIAGRDRVPPALTCFAIEMVHNVDTETEELMPGQPILGPRRCYRLNSNYAKPCLISRPTEYKAGGHGANHTQITVDPHLYNFHLRFIDHDYCMARFRKSLERRLAGKSEEEQQQMQKAGWGWASVEGTFRALSQRAPVAETIDHPEFRKAMIEQSISRPPFTLMGGGRPSDVYRLPERFNGLF</sequence>
<keyword evidence="2" id="KW-1185">Reference proteome</keyword>
<gene>
    <name evidence="1" type="ORF">GCM10010991_32550</name>
</gene>
<reference evidence="1 2" key="1">
    <citation type="journal article" date="2014" name="Int. J. Syst. Evol. Microbiol.">
        <title>Complete genome sequence of Corynebacterium casei LMG S-19264T (=DSM 44701T), isolated from a smear-ripened cheese.</title>
        <authorList>
            <consortium name="US DOE Joint Genome Institute (JGI-PGF)"/>
            <person name="Walter F."/>
            <person name="Albersmeier A."/>
            <person name="Kalinowski J."/>
            <person name="Ruckert C."/>
        </authorList>
    </citation>
    <scope>NUCLEOTIDE SEQUENCE [LARGE SCALE GENOMIC DNA]</scope>
    <source>
        <strain evidence="1 2">CGMCC 1.7029</strain>
    </source>
</reference>
<organism evidence="1 2">
    <name type="scientific">Gemmobacter aquaticus</name>
    <dbReference type="NCBI Taxonomy" id="490185"/>
    <lineage>
        <taxon>Bacteria</taxon>
        <taxon>Pseudomonadati</taxon>
        <taxon>Pseudomonadota</taxon>
        <taxon>Alphaproteobacteria</taxon>
        <taxon>Rhodobacterales</taxon>
        <taxon>Paracoccaceae</taxon>
        <taxon>Gemmobacter</taxon>
    </lineage>
</organism>
<evidence type="ECO:0008006" key="3">
    <source>
        <dbReference type="Google" id="ProtNLM"/>
    </source>
</evidence>
<accession>A0A918DDN7</accession>
<protein>
    <recommendedName>
        <fullName evidence="3">Glycosyl transferase family 2</fullName>
    </recommendedName>
</protein>